<evidence type="ECO:0008006" key="3">
    <source>
        <dbReference type="Google" id="ProtNLM"/>
    </source>
</evidence>
<dbReference type="InterPro" id="IPR027417">
    <property type="entry name" value="P-loop_NTPase"/>
</dbReference>
<reference evidence="1 2" key="1">
    <citation type="submission" date="2022-10" db="EMBL/GenBank/DDBJ databases">
        <title>Identification of biosynthetic pathway for the production of the potent trypsin inhibitor radiosumin.</title>
        <authorList>
            <person name="Fewer D.P."/>
            <person name="Delbaje E."/>
            <person name="Ouyang X."/>
            <person name="Agostino P.D."/>
            <person name="Wahlsten M."/>
            <person name="Jokela J."/>
            <person name="Permi P."/>
            <person name="Haapaniemi E."/>
            <person name="Koistinen H."/>
        </authorList>
    </citation>
    <scope>NUCLEOTIDE SEQUENCE [LARGE SCALE GENOMIC DNA]</scope>
    <source>
        <strain evidence="1 2">NIES-515</strain>
    </source>
</reference>
<dbReference type="Proteomes" id="UP001526143">
    <property type="component" value="Unassembled WGS sequence"/>
</dbReference>
<dbReference type="EMBL" id="JAOWRF010000033">
    <property type="protein sequence ID" value="MCV3212323.1"/>
    <property type="molecule type" value="Genomic_DNA"/>
</dbReference>
<dbReference type="RefSeq" id="WP_263743833.1">
    <property type="nucleotide sequence ID" value="NZ_JAOWRF010000033.1"/>
</dbReference>
<evidence type="ECO:0000313" key="1">
    <source>
        <dbReference type="EMBL" id="MCV3212323.1"/>
    </source>
</evidence>
<evidence type="ECO:0000313" key="2">
    <source>
        <dbReference type="Proteomes" id="UP001526143"/>
    </source>
</evidence>
<sequence length="750" mass="85706">MDRTTLITNILEKRKPLAQRIQVVQGNLKTLSTALHQVEEYRNHLLKQVDDPNVIGRLEEISFSNIQLTIASELETLTKLKNRFSRDTLNIGVVGRARQGKSRLLQSLTRLSAAEIPDGDRQHCTGVRSTIHHNPNVDTYGEVWFHTERSFLDEVITLYYEKLRLGIKPITLEEFANKPLPQLPQDIPGYAAPGAMYEHLKRYHTHLDQYRHLFKETSPLIIQKHQIREYVSQDTLDGQRILFNYLAVKEVKITCTFPNVDIGKIALVDMPGLGDTGLGDEERLIQALGKDIDFVLFVRMPKSAGDYWADVDVKLYDTARSALADLPVNLWSFVVLNRTNAESNNGDNLKNCQDLLDTVEEKHIKVEKSLIANCGNDTEATKLLDQVLDYLTNNMIVLDQQYTSACQERLKEINKIVNAELNKAKTIFNQNVEDDSQETEELFSDLFGDNDSGWWKDVALGLQGLRTQLWYLRQTPNEELHSGVIAAIENCEQDKGILSSENALQEINDRIMISSAFRTYPDYQDELRVFISHRFLSLDENLKRTVELAKNQVVNVLKEKGRLSIISNTEGSEFFTEISELIPERFTKLKAGFKIIAGFQLSYRGLILPRIRQHLDGLTNISAMTGQSGGISEQQDKTLTVSKDTTAEDILTALEIDYDKAINTIKPAIEELLCEPNEAVHAMVEEFIDNIIRQKDIQKEWKNFLRGLRGKIWSDIFGKKERDREMRKEWLDSVNQVTLVNQLESFNLAQ</sequence>
<dbReference type="SUPFAM" id="SSF52540">
    <property type="entry name" value="P-loop containing nucleoside triphosphate hydrolases"/>
    <property type="match status" value="1"/>
</dbReference>
<protein>
    <recommendedName>
        <fullName evidence="3">Dynamin family protein</fullName>
    </recommendedName>
</protein>
<organism evidence="1 2">
    <name type="scientific">Plectonema radiosum NIES-515</name>
    <dbReference type="NCBI Taxonomy" id="2986073"/>
    <lineage>
        <taxon>Bacteria</taxon>
        <taxon>Bacillati</taxon>
        <taxon>Cyanobacteriota</taxon>
        <taxon>Cyanophyceae</taxon>
        <taxon>Oscillatoriophycideae</taxon>
        <taxon>Oscillatoriales</taxon>
        <taxon>Microcoleaceae</taxon>
        <taxon>Plectonema</taxon>
    </lineage>
</organism>
<name>A0ABT3AT72_9CYAN</name>
<gene>
    <name evidence="1" type="ORF">OGM63_02055</name>
</gene>
<keyword evidence="2" id="KW-1185">Reference proteome</keyword>
<proteinExistence type="predicted"/>
<dbReference type="Gene3D" id="3.40.50.300">
    <property type="entry name" value="P-loop containing nucleotide triphosphate hydrolases"/>
    <property type="match status" value="1"/>
</dbReference>
<accession>A0ABT3AT72</accession>
<comment type="caution">
    <text evidence="1">The sequence shown here is derived from an EMBL/GenBank/DDBJ whole genome shotgun (WGS) entry which is preliminary data.</text>
</comment>